<feature type="region of interest" description="Disordered" evidence="1">
    <location>
        <begin position="211"/>
        <end position="241"/>
    </location>
</feature>
<dbReference type="Pfam" id="PF05598">
    <property type="entry name" value="DUF772"/>
    <property type="match status" value="1"/>
</dbReference>
<dbReference type="InterPro" id="IPR047629">
    <property type="entry name" value="IS1182_transpos"/>
</dbReference>
<sequence>MTKIHFRPYNSNQTVLFPPRIDEDIAENEPVRMVNALVESLNLESFRKLYKECGRSPYHPRMMLKVILYAYMNNIYSCRKIEKLLHRDIHYIWLAGYERPDFITINRFRNRVKKEINEVFTQTVLLLSSKGFISLNVEYIDGTKIESKANKYTFVWRKTVGRNRERLMKKIHVLLEQIDDDIAQENSSESNEEIDFTPAMLTEMAGELRQALEQVPEPSTKEEKTALKKKRKQLKELEEHRDKLQEYDNRLDTLQDRNSYSKTDNDATFMRMKEDAMRNGQTKPGYNLQIGTGNQFITDFALFPNPTDTLTLIPFLQSFSSRYDRLAHTVVADSGYGSEENYRFMSENGMEAYVKYNYFHMEQRPRFKPDPFKAENFYYNEEHDFCICPMGQKMQRIGTRHVKTASGYVSENARYRAIRCEGCPLRCRCFKAKGNRTIELNHRLREYKQKAKELLCSEEGLKHRGQRCIEPEAVFGQMKNNMNYKRFRHFGKDKVFMDFAFFAIAFNIKKMCAKMTKEGMDWLIRPFYELTVVLFRCCEHINQRNPQKIAVKKNESIFIVNEKKKAHRVLRHTFFLCSPFHSLLKTSFISPSFLFPVLRPLPFHANKQKVPHRIVA</sequence>
<evidence type="ECO:0000313" key="4">
    <source>
        <dbReference type="EMBL" id="EOS14235.1"/>
    </source>
</evidence>
<evidence type="ECO:0008006" key="6">
    <source>
        <dbReference type="Google" id="ProtNLM"/>
    </source>
</evidence>
<dbReference type="HOGENOM" id="CLU_021293_0_1_10"/>
<name>R9IIV8_9BACT</name>
<comment type="caution">
    <text evidence="4">The sequence shown here is derived from an EMBL/GenBank/DDBJ whole genome shotgun (WGS) entry which is preliminary data.</text>
</comment>
<gene>
    <name evidence="4" type="ORF">C802_01094</name>
</gene>
<dbReference type="Proteomes" id="UP000014200">
    <property type="component" value="Unassembled WGS sequence"/>
</dbReference>
<organism evidence="4 5">
    <name type="scientific">Phocaeicola sartorii</name>
    <dbReference type="NCBI Taxonomy" id="671267"/>
    <lineage>
        <taxon>Bacteria</taxon>
        <taxon>Pseudomonadati</taxon>
        <taxon>Bacteroidota</taxon>
        <taxon>Bacteroidia</taxon>
        <taxon>Bacteroidales</taxon>
        <taxon>Bacteroidaceae</taxon>
        <taxon>Phocaeicola</taxon>
    </lineage>
</organism>
<dbReference type="InterPro" id="IPR008490">
    <property type="entry name" value="Transposase_InsH_N"/>
</dbReference>
<proteinExistence type="predicted"/>
<evidence type="ECO:0000259" key="2">
    <source>
        <dbReference type="Pfam" id="PF05598"/>
    </source>
</evidence>
<dbReference type="EMBL" id="ASSP01000007">
    <property type="protein sequence ID" value="EOS14235.1"/>
    <property type="molecule type" value="Genomic_DNA"/>
</dbReference>
<reference evidence="4 5" key="1">
    <citation type="submission" date="2013-04" db="EMBL/GenBank/DDBJ databases">
        <title>The Genome Sequence of Bacteroides massiliensis dnLKV3.</title>
        <authorList>
            <consortium name="The Broad Institute Genomics Platform"/>
            <consortium name="The Broad Institute Genome Sequencing Center for Infectious Disease"/>
            <person name="Earl A."/>
            <person name="Xavier R."/>
            <person name="Kuhn K."/>
            <person name="Stappenbeck T."/>
            <person name="Walker B."/>
            <person name="Young S."/>
            <person name="Zeng Q."/>
            <person name="Gargeya S."/>
            <person name="Fitzgerald M."/>
            <person name="Haas B."/>
            <person name="Abouelleil A."/>
            <person name="Allen A.W."/>
            <person name="Alvarado L."/>
            <person name="Arachchi H.M."/>
            <person name="Berlin A.M."/>
            <person name="Chapman S.B."/>
            <person name="Gainer-Dewar J."/>
            <person name="Goldberg J."/>
            <person name="Griggs A."/>
            <person name="Gujja S."/>
            <person name="Hansen M."/>
            <person name="Howarth C."/>
            <person name="Imamovic A."/>
            <person name="Ireland A."/>
            <person name="Larimer J."/>
            <person name="McCowan C."/>
            <person name="Murphy C."/>
            <person name="Pearson M."/>
            <person name="Poon T.W."/>
            <person name="Priest M."/>
            <person name="Roberts A."/>
            <person name="Saif S."/>
            <person name="Shea T."/>
            <person name="Sisk P."/>
            <person name="Sykes S."/>
            <person name="Wortman J."/>
            <person name="Nusbaum C."/>
            <person name="Birren B."/>
        </authorList>
    </citation>
    <scope>NUCLEOTIDE SEQUENCE [LARGE SCALE GENOMIC DNA]</scope>
    <source>
        <strain evidence="5">dnLKV3</strain>
    </source>
</reference>
<dbReference type="PANTHER" id="PTHR33408">
    <property type="entry name" value="TRANSPOSASE"/>
    <property type="match status" value="1"/>
</dbReference>
<evidence type="ECO:0000259" key="3">
    <source>
        <dbReference type="Pfam" id="PF13751"/>
    </source>
</evidence>
<feature type="domain" description="Transposase InsH N-terminal" evidence="2">
    <location>
        <begin position="21"/>
        <end position="111"/>
    </location>
</feature>
<feature type="domain" description="Transposase DDE" evidence="3">
    <location>
        <begin position="387"/>
        <end position="512"/>
    </location>
</feature>
<dbReference type="NCBIfam" id="NF033551">
    <property type="entry name" value="transpos_IS1182"/>
    <property type="match status" value="1"/>
</dbReference>
<accession>R9IIV8</accession>
<protein>
    <recommendedName>
        <fullName evidence="6">Transposase</fullName>
    </recommendedName>
</protein>
<evidence type="ECO:0000313" key="5">
    <source>
        <dbReference type="Proteomes" id="UP000014200"/>
    </source>
</evidence>
<dbReference type="Pfam" id="PF13751">
    <property type="entry name" value="DDE_Tnp_1_6"/>
    <property type="match status" value="1"/>
</dbReference>
<evidence type="ECO:0000256" key="1">
    <source>
        <dbReference type="SAM" id="MobiDB-lite"/>
    </source>
</evidence>
<keyword evidence="5" id="KW-1185">Reference proteome</keyword>
<dbReference type="PANTHER" id="PTHR33408:SF2">
    <property type="entry name" value="TRANSPOSASE DDE DOMAIN-CONTAINING PROTEIN"/>
    <property type="match status" value="1"/>
</dbReference>
<dbReference type="AlphaFoldDB" id="R9IIV8"/>
<dbReference type="InterPro" id="IPR025668">
    <property type="entry name" value="Tnp_DDE_dom"/>
</dbReference>